<reference evidence="1 2" key="1">
    <citation type="submission" date="2017-03" db="EMBL/GenBank/DDBJ databases">
        <authorList>
            <person name="Afonso C.L."/>
            <person name="Miller P.J."/>
            <person name="Scott M.A."/>
            <person name="Spackman E."/>
            <person name="Goraichik I."/>
            <person name="Dimitrov K.M."/>
            <person name="Suarez D.L."/>
            <person name="Swayne D.E."/>
        </authorList>
    </citation>
    <scope>NUCLEOTIDE SEQUENCE [LARGE SCALE GENOMIC DNA]</scope>
    <source>
        <strain evidence="1 2">CECT 7971</strain>
    </source>
</reference>
<protein>
    <submittedName>
        <fullName evidence="1">Uncharacterized protein</fullName>
    </submittedName>
</protein>
<dbReference type="AlphaFoldDB" id="A0A1Y5RTW0"/>
<gene>
    <name evidence="1" type="ORF">PAM7971_00851</name>
</gene>
<organism evidence="1 2">
    <name type="scientific">Pacificibacter marinus</name>
    <dbReference type="NCBI Taxonomy" id="658057"/>
    <lineage>
        <taxon>Bacteria</taxon>
        <taxon>Pseudomonadati</taxon>
        <taxon>Pseudomonadota</taxon>
        <taxon>Alphaproteobacteria</taxon>
        <taxon>Rhodobacterales</taxon>
        <taxon>Roseobacteraceae</taxon>
        <taxon>Pacificibacter</taxon>
    </lineage>
</organism>
<sequence length="56" mass="6107">MTNENLSHIDITAIESRARALRAQATRDMVAYISKSVRRLFTSNTTAANSTAHTAA</sequence>
<dbReference type="STRING" id="658057.SAMN04488032_102235"/>
<dbReference type="RefSeq" id="WP_170842115.1">
    <property type="nucleotide sequence ID" value="NZ_FNZV01000002.1"/>
</dbReference>
<dbReference type="EMBL" id="FWFW01000002">
    <property type="protein sequence ID" value="SLN24918.1"/>
    <property type="molecule type" value="Genomic_DNA"/>
</dbReference>
<dbReference type="Proteomes" id="UP000193307">
    <property type="component" value="Unassembled WGS sequence"/>
</dbReference>
<dbReference type="InterPro" id="IPR058227">
    <property type="entry name" value="RSP_7527-like"/>
</dbReference>
<name>A0A1Y5RTW0_9RHOB</name>
<accession>A0A1Y5RTW0</accession>
<keyword evidence="2" id="KW-1185">Reference proteome</keyword>
<dbReference type="NCBIfam" id="NF046098">
    <property type="entry name" value="RSP_7527_fam"/>
    <property type="match status" value="1"/>
</dbReference>
<proteinExistence type="predicted"/>
<evidence type="ECO:0000313" key="1">
    <source>
        <dbReference type="EMBL" id="SLN24918.1"/>
    </source>
</evidence>
<evidence type="ECO:0000313" key="2">
    <source>
        <dbReference type="Proteomes" id="UP000193307"/>
    </source>
</evidence>